<feature type="compositionally biased region" description="Basic residues" evidence="1">
    <location>
        <begin position="163"/>
        <end position="196"/>
    </location>
</feature>
<protein>
    <submittedName>
        <fullName evidence="2">Uncharacterized protein</fullName>
    </submittedName>
</protein>
<evidence type="ECO:0000256" key="1">
    <source>
        <dbReference type="SAM" id="MobiDB-lite"/>
    </source>
</evidence>
<proteinExistence type="predicted"/>
<keyword evidence="3" id="KW-1185">Reference proteome</keyword>
<evidence type="ECO:0000313" key="3">
    <source>
        <dbReference type="Proteomes" id="UP001159363"/>
    </source>
</evidence>
<dbReference type="EMBL" id="JARBHB010000006">
    <property type="protein sequence ID" value="KAJ8880411.1"/>
    <property type="molecule type" value="Genomic_DNA"/>
</dbReference>
<gene>
    <name evidence="2" type="ORF">PR048_016880</name>
</gene>
<evidence type="ECO:0000313" key="2">
    <source>
        <dbReference type="EMBL" id="KAJ8880411.1"/>
    </source>
</evidence>
<accession>A0ABQ9H7X3</accession>
<name>A0ABQ9H7X3_9NEOP</name>
<dbReference type="Proteomes" id="UP001159363">
    <property type="component" value="Chromosome 5"/>
</dbReference>
<organism evidence="2 3">
    <name type="scientific">Dryococelus australis</name>
    <dbReference type="NCBI Taxonomy" id="614101"/>
    <lineage>
        <taxon>Eukaryota</taxon>
        <taxon>Metazoa</taxon>
        <taxon>Ecdysozoa</taxon>
        <taxon>Arthropoda</taxon>
        <taxon>Hexapoda</taxon>
        <taxon>Insecta</taxon>
        <taxon>Pterygota</taxon>
        <taxon>Neoptera</taxon>
        <taxon>Polyneoptera</taxon>
        <taxon>Phasmatodea</taxon>
        <taxon>Verophasmatodea</taxon>
        <taxon>Anareolatae</taxon>
        <taxon>Phasmatidae</taxon>
        <taxon>Eurycanthinae</taxon>
        <taxon>Dryococelus</taxon>
    </lineage>
</organism>
<feature type="region of interest" description="Disordered" evidence="1">
    <location>
        <begin position="21"/>
        <end position="118"/>
    </location>
</feature>
<feature type="compositionally biased region" description="Basic and acidic residues" evidence="1">
    <location>
        <begin position="82"/>
        <end position="107"/>
    </location>
</feature>
<comment type="caution">
    <text evidence="2">The sequence shown here is derived from an EMBL/GenBank/DDBJ whole genome shotgun (WGS) entry which is preliminary data.</text>
</comment>
<feature type="region of interest" description="Disordered" evidence="1">
    <location>
        <begin position="161"/>
        <end position="198"/>
    </location>
</feature>
<reference evidence="2 3" key="1">
    <citation type="submission" date="2023-02" db="EMBL/GenBank/DDBJ databases">
        <title>LHISI_Scaffold_Assembly.</title>
        <authorList>
            <person name="Stuart O.P."/>
            <person name="Cleave R."/>
            <person name="Magrath M.J.L."/>
            <person name="Mikheyev A.S."/>
        </authorList>
    </citation>
    <scope>NUCLEOTIDE SEQUENCE [LARGE SCALE GENOMIC DNA]</scope>
    <source>
        <strain evidence="2">Daus_M_001</strain>
        <tissue evidence="2">Leg muscle</tissue>
    </source>
</reference>
<sequence length="444" mass="49985">MFRQVSQGWQKGFFKYSIGDEEVKTRPPSQLCDSVLKNQPPPLALDCRRTHSENPVDGYLEGLPDSQQVDKGPDQGGDEAGDDHKEEPARARQERWGGTGHADDPDQLKQPASGRHHTFFTSEPRVKCVQKRSSGSSFYETCYLSLHASKCMAYGEAPECKGSRNRRSPIKPAHQRHRPAQFTHTKIRKQPRRKSNPVRLDGRRIYSCDVITFRWKRIRKEARSSTLFPWLWCPRRVGDDDCCGDEPHAQLLVVFPHGGRSSGLKQAPSRRPTLGAVVAQRLEHSPPAKTSRVCFPAGLLHLFRTWESYREIPQVNRFSPGSPVSPALETRRYSIPTSLISLLSTPLLVTFRPRQHRQLVRVAATTGAVWAALVFTKVEHAAGFQLTKRDDVMDNLATSTATTCVYWADENTHIVVEQAVGSSVVVVVVVVWYVCQRPCGDFLL</sequence>